<dbReference type="InterPro" id="IPR020846">
    <property type="entry name" value="MFS_dom"/>
</dbReference>
<feature type="transmembrane region" description="Helical" evidence="6">
    <location>
        <begin position="434"/>
        <end position="461"/>
    </location>
</feature>
<feature type="transmembrane region" description="Helical" evidence="6">
    <location>
        <begin position="401"/>
        <end position="422"/>
    </location>
</feature>
<feature type="transmembrane region" description="Helical" evidence="6">
    <location>
        <begin position="174"/>
        <end position="192"/>
    </location>
</feature>
<evidence type="ECO:0000313" key="9">
    <source>
        <dbReference type="Proteomes" id="UP001148299"/>
    </source>
</evidence>
<evidence type="ECO:0000256" key="3">
    <source>
        <dbReference type="ARBA" id="ARBA00022989"/>
    </source>
</evidence>
<evidence type="ECO:0000256" key="6">
    <source>
        <dbReference type="SAM" id="Phobius"/>
    </source>
</evidence>
<feature type="transmembrane region" description="Helical" evidence="6">
    <location>
        <begin position="270"/>
        <end position="290"/>
    </location>
</feature>
<keyword evidence="4 6" id="KW-0472">Membrane</keyword>
<keyword evidence="9" id="KW-1185">Reference proteome</keyword>
<organism evidence="8 9">
    <name type="scientific">Penicillium brevicompactum</name>
    <dbReference type="NCBI Taxonomy" id="5074"/>
    <lineage>
        <taxon>Eukaryota</taxon>
        <taxon>Fungi</taxon>
        <taxon>Dikarya</taxon>
        <taxon>Ascomycota</taxon>
        <taxon>Pezizomycotina</taxon>
        <taxon>Eurotiomycetes</taxon>
        <taxon>Eurotiomycetidae</taxon>
        <taxon>Eurotiales</taxon>
        <taxon>Aspergillaceae</taxon>
        <taxon>Penicillium</taxon>
    </lineage>
</organism>
<name>A0A9W9RPU9_PENBR</name>
<proteinExistence type="predicted"/>
<feature type="transmembrane region" description="Helical" evidence="6">
    <location>
        <begin position="311"/>
        <end position="335"/>
    </location>
</feature>
<dbReference type="FunFam" id="1.20.1250.20:FF:000786">
    <property type="entry name" value="MFS multidrug transporter, putative"/>
    <property type="match status" value="1"/>
</dbReference>
<reference evidence="8" key="1">
    <citation type="submission" date="2022-12" db="EMBL/GenBank/DDBJ databases">
        <authorList>
            <person name="Petersen C."/>
        </authorList>
    </citation>
    <scope>NUCLEOTIDE SEQUENCE</scope>
    <source>
        <strain evidence="8">IBT 35675</strain>
    </source>
</reference>
<feature type="region of interest" description="Disordered" evidence="5">
    <location>
        <begin position="1"/>
        <end position="23"/>
    </location>
</feature>
<feature type="transmembrane region" description="Helical" evidence="6">
    <location>
        <begin position="347"/>
        <end position="368"/>
    </location>
</feature>
<feature type="domain" description="Major facilitator superfamily (MFS) profile" evidence="7">
    <location>
        <begin position="50"/>
        <end position="539"/>
    </location>
</feature>
<dbReference type="GO" id="GO:0022857">
    <property type="term" value="F:transmembrane transporter activity"/>
    <property type="evidence" value="ECO:0007669"/>
    <property type="project" value="InterPro"/>
</dbReference>
<dbReference type="SUPFAM" id="SSF103473">
    <property type="entry name" value="MFS general substrate transporter"/>
    <property type="match status" value="1"/>
</dbReference>
<dbReference type="InterPro" id="IPR011701">
    <property type="entry name" value="MFS"/>
</dbReference>
<evidence type="ECO:0000259" key="7">
    <source>
        <dbReference type="PROSITE" id="PS50850"/>
    </source>
</evidence>
<protein>
    <recommendedName>
        <fullName evidence="7">Major facilitator superfamily (MFS) profile domain-containing protein</fullName>
    </recommendedName>
</protein>
<accession>A0A9W9RPU9</accession>
<sequence>MWRKTKESDPEEMELRAGHYNEDEKDETVITTTQLDDHHEHVLSKEEKLILLALASLSLMAALDGTSISVALPTMSRELGGSATEAFWTGTSFTLCSAVFQPLFSSFSDLFGRKPLILVAILWFLIGAIVAGVANDYTQMLIGRSLQGVGGGGIITLTSIVIADIVPLANRAKYFGMLSAIWSLGTVTGPVIGGCFAEKSTWRWIFYLNFPLIAIGTALVAWSSKFQSNKISCRDQIRKIDFWGILVFIPSTASFLIPLTWGGVLYSWSSWHTVAPLVIGAVGLCLFAVYEYRFAKNPMIPPSIFQNRTSLIAFAGYLVVGLVVWCILYFLPIYYEAVKGFKPIMSGVALFPETFTLAPSAVVVGLLISRIGNYYWAICIGWGISTLGTGLMYLLDAEASTAKWICVNLIPGIGVGMVLPSVPLAVQAAATPENLAIAVAMSTFFRGFGQSIGVAIGGVIFQNRMKSNLLTYPDLRSSAEKYSGEAASAVQMIQAMVDGPTKDHLREAYADSLKVVWAFCCGICGVIFITSLFIKSYSLNRVMTTQKGVGESGRQERDTESCGE</sequence>
<gene>
    <name evidence="8" type="ORF">N7541_003683</name>
</gene>
<keyword evidence="2 6" id="KW-0812">Transmembrane</keyword>
<feature type="transmembrane region" description="Helical" evidence="6">
    <location>
        <begin position="375"/>
        <end position="395"/>
    </location>
</feature>
<evidence type="ECO:0000256" key="1">
    <source>
        <dbReference type="ARBA" id="ARBA00004141"/>
    </source>
</evidence>
<dbReference type="Gene3D" id="1.20.1250.20">
    <property type="entry name" value="MFS general substrate transporter like domains"/>
    <property type="match status" value="1"/>
</dbReference>
<reference evidence="8" key="2">
    <citation type="journal article" date="2023" name="IMA Fungus">
        <title>Comparative genomic study of the Penicillium genus elucidates a diverse pangenome and 15 lateral gene transfer events.</title>
        <authorList>
            <person name="Petersen C."/>
            <person name="Sorensen T."/>
            <person name="Nielsen M.R."/>
            <person name="Sondergaard T.E."/>
            <person name="Sorensen J.L."/>
            <person name="Fitzpatrick D.A."/>
            <person name="Frisvad J.C."/>
            <person name="Nielsen K.L."/>
        </authorList>
    </citation>
    <scope>NUCLEOTIDE SEQUENCE</scope>
    <source>
        <strain evidence="8">IBT 35675</strain>
    </source>
</reference>
<evidence type="ECO:0000256" key="4">
    <source>
        <dbReference type="ARBA" id="ARBA00023136"/>
    </source>
</evidence>
<dbReference type="CDD" id="cd17502">
    <property type="entry name" value="MFS_Azr1_MDR_like"/>
    <property type="match status" value="1"/>
</dbReference>
<feature type="transmembrane region" description="Helical" evidence="6">
    <location>
        <begin position="146"/>
        <end position="167"/>
    </location>
</feature>
<dbReference type="Gene3D" id="1.20.1720.10">
    <property type="entry name" value="Multidrug resistance protein D"/>
    <property type="match status" value="1"/>
</dbReference>
<dbReference type="EMBL" id="JAPZBR010000002">
    <property type="protein sequence ID" value="KAJ5362839.1"/>
    <property type="molecule type" value="Genomic_DNA"/>
</dbReference>
<dbReference type="PANTHER" id="PTHR23501:SF59">
    <property type="entry name" value="MAJOR FACILITATOR SUPERFAMILY (MFS) PROFILE DOMAIN-CONTAINING PROTEIN-RELATED"/>
    <property type="match status" value="1"/>
</dbReference>
<evidence type="ECO:0000256" key="5">
    <source>
        <dbReference type="SAM" id="MobiDB-lite"/>
    </source>
</evidence>
<dbReference type="PRINTS" id="PR01036">
    <property type="entry name" value="TCRTETB"/>
</dbReference>
<keyword evidence="3 6" id="KW-1133">Transmembrane helix</keyword>
<feature type="transmembrane region" description="Helical" evidence="6">
    <location>
        <begin position="116"/>
        <end position="134"/>
    </location>
</feature>
<dbReference type="Proteomes" id="UP001148299">
    <property type="component" value="Unassembled WGS sequence"/>
</dbReference>
<comment type="subcellular location">
    <subcellularLocation>
        <location evidence="1">Membrane</location>
        <topology evidence="1">Multi-pass membrane protein</topology>
    </subcellularLocation>
</comment>
<feature type="transmembrane region" description="Helical" evidence="6">
    <location>
        <begin position="86"/>
        <end position="104"/>
    </location>
</feature>
<feature type="transmembrane region" description="Helical" evidence="6">
    <location>
        <begin position="242"/>
        <end position="264"/>
    </location>
</feature>
<dbReference type="PROSITE" id="PS50850">
    <property type="entry name" value="MFS"/>
    <property type="match status" value="1"/>
</dbReference>
<comment type="caution">
    <text evidence="8">The sequence shown here is derived from an EMBL/GenBank/DDBJ whole genome shotgun (WGS) entry which is preliminary data.</text>
</comment>
<dbReference type="GO" id="GO:0005886">
    <property type="term" value="C:plasma membrane"/>
    <property type="evidence" value="ECO:0007669"/>
    <property type="project" value="TreeGrafter"/>
</dbReference>
<evidence type="ECO:0000313" key="8">
    <source>
        <dbReference type="EMBL" id="KAJ5362839.1"/>
    </source>
</evidence>
<dbReference type="AlphaFoldDB" id="A0A9W9RPU9"/>
<evidence type="ECO:0000256" key="2">
    <source>
        <dbReference type="ARBA" id="ARBA00022692"/>
    </source>
</evidence>
<feature type="transmembrane region" description="Helical" evidence="6">
    <location>
        <begin position="204"/>
        <end position="222"/>
    </location>
</feature>
<feature type="transmembrane region" description="Helical" evidence="6">
    <location>
        <begin position="515"/>
        <end position="534"/>
    </location>
</feature>
<feature type="transmembrane region" description="Helical" evidence="6">
    <location>
        <begin position="49"/>
        <end position="74"/>
    </location>
</feature>
<feature type="compositionally biased region" description="Basic and acidic residues" evidence="5">
    <location>
        <begin position="1"/>
        <end position="22"/>
    </location>
</feature>
<dbReference type="PANTHER" id="PTHR23501">
    <property type="entry name" value="MAJOR FACILITATOR SUPERFAMILY"/>
    <property type="match status" value="1"/>
</dbReference>
<dbReference type="Pfam" id="PF07690">
    <property type="entry name" value="MFS_1"/>
    <property type="match status" value="1"/>
</dbReference>
<dbReference type="InterPro" id="IPR036259">
    <property type="entry name" value="MFS_trans_sf"/>
</dbReference>